<protein>
    <submittedName>
        <fullName evidence="1">Uncharacterized protein</fullName>
    </submittedName>
</protein>
<organism evidence="1 2">
    <name type="scientific">Cytospora leucostoma</name>
    <dbReference type="NCBI Taxonomy" id="1230097"/>
    <lineage>
        <taxon>Eukaryota</taxon>
        <taxon>Fungi</taxon>
        <taxon>Dikarya</taxon>
        <taxon>Ascomycota</taxon>
        <taxon>Pezizomycotina</taxon>
        <taxon>Sordariomycetes</taxon>
        <taxon>Sordariomycetidae</taxon>
        <taxon>Diaporthales</taxon>
        <taxon>Cytosporaceae</taxon>
        <taxon>Cytospora</taxon>
    </lineage>
</organism>
<dbReference type="Proteomes" id="UP000285146">
    <property type="component" value="Unassembled WGS sequence"/>
</dbReference>
<evidence type="ECO:0000313" key="2">
    <source>
        <dbReference type="Proteomes" id="UP000285146"/>
    </source>
</evidence>
<sequence length="64" mass="7165">MVKQIEKPVTATWDMSISNADFAKLKRGVKAESMDNHWRFLVMTDEDLANEALELGGFSSAGLY</sequence>
<dbReference type="InParanoid" id="A0A423XCC2"/>
<evidence type="ECO:0000313" key="1">
    <source>
        <dbReference type="EMBL" id="ROW13668.1"/>
    </source>
</evidence>
<comment type="caution">
    <text evidence="1">The sequence shown here is derived from an EMBL/GenBank/DDBJ whole genome shotgun (WGS) entry which is preliminary data.</text>
</comment>
<accession>A0A423XCC2</accession>
<proteinExistence type="predicted"/>
<keyword evidence="2" id="KW-1185">Reference proteome</keyword>
<dbReference type="AlphaFoldDB" id="A0A423XCC2"/>
<gene>
    <name evidence="1" type="ORF">VPNG_04641</name>
</gene>
<name>A0A423XCC2_9PEZI</name>
<dbReference type="OrthoDB" id="4521980at2759"/>
<reference evidence="1 2" key="1">
    <citation type="submission" date="2015-09" db="EMBL/GenBank/DDBJ databases">
        <title>Host preference determinants of Valsa canker pathogens revealed by comparative genomics.</title>
        <authorList>
            <person name="Yin Z."/>
            <person name="Huang L."/>
        </authorList>
    </citation>
    <scope>NUCLEOTIDE SEQUENCE [LARGE SCALE GENOMIC DNA]</scope>
    <source>
        <strain evidence="1 2">SXYLt</strain>
    </source>
</reference>
<dbReference type="EMBL" id="LKEB01000018">
    <property type="protein sequence ID" value="ROW13668.1"/>
    <property type="molecule type" value="Genomic_DNA"/>
</dbReference>